<dbReference type="GO" id="GO:0004176">
    <property type="term" value="F:ATP-dependent peptidase activity"/>
    <property type="evidence" value="ECO:0007669"/>
    <property type="project" value="InterPro"/>
</dbReference>
<dbReference type="EMBL" id="GBRH01198633">
    <property type="protein sequence ID" value="JAD99262.1"/>
    <property type="molecule type" value="Transcribed_RNA"/>
</dbReference>
<protein>
    <submittedName>
        <fullName evidence="3">FTSH1</fullName>
    </submittedName>
</protein>
<dbReference type="AlphaFoldDB" id="A0A0A9ETB1"/>
<dbReference type="InterPro" id="IPR037219">
    <property type="entry name" value="Peptidase_M41-like"/>
</dbReference>
<dbReference type="MEROPS" id="M41.020"/>
<reference evidence="3" key="2">
    <citation type="journal article" date="2015" name="Data Brief">
        <title>Shoot transcriptome of the giant reed, Arundo donax.</title>
        <authorList>
            <person name="Barrero R.A."/>
            <person name="Guerrero F.D."/>
            <person name="Moolhuijzen P."/>
            <person name="Goolsby J.A."/>
            <person name="Tidwell J."/>
            <person name="Bellgard S.E."/>
            <person name="Bellgard M.I."/>
        </authorList>
    </citation>
    <scope>NUCLEOTIDE SEQUENCE</scope>
    <source>
        <tissue evidence="3">Shoot tissue taken approximately 20 cm above the soil surface</tissue>
    </source>
</reference>
<dbReference type="PANTHER" id="PTHR23076">
    <property type="entry name" value="METALLOPROTEASE M41 FTSH"/>
    <property type="match status" value="1"/>
</dbReference>
<dbReference type="GO" id="GO:0006508">
    <property type="term" value="P:proteolysis"/>
    <property type="evidence" value="ECO:0007669"/>
    <property type="project" value="InterPro"/>
</dbReference>
<dbReference type="InterPro" id="IPR000642">
    <property type="entry name" value="Peptidase_M41"/>
</dbReference>
<comment type="subcellular location">
    <subcellularLocation>
        <location evidence="1">Membrane</location>
    </subcellularLocation>
</comment>
<name>A0A0A9ETB1_ARUDO</name>
<organism evidence="3">
    <name type="scientific">Arundo donax</name>
    <name type="common">Giant reed</name>
    <name type="synonym">Donax arundinaceus</name>
    <dbReference type="NCBI Taxonomy" id="35708"/>
    <lineage>
        <taxon>Eukaryota</taxon>
        <taxon>Viridiplantae</taxon>
        <taxon>Streptophyta</taxon>
        <taxon>Embryophyta</taxon>
        <taxon>Tracheophyta</taxon>
        <taxon>Spermatophyta</taxon>
        <taxon>Magnoliopsida</taxon>
        <taxon>Liliopsida</taxon>
        <taxon>Poales</taxon>
        <taxon>Poaceae</taxon>
        <taxon>PACMAD clade</taxon>
        <taxon>Arundinoideae</taxon>
        <taxon>Arundineae</taxon>
        <taxon>Arundo</taxon>
    </lineage>
</organism>
<evidence type="ECO:0000256" key="1">
    <source>
        <dbReference type="ARBA" id="ARBA00004370"/>
    </source>
</evidence>
<evidence type="ECO:0000313" key="3">
    <source>
        <dbReference type="EMBL" id="JAD99262.1"/>
    </source>
</evidence>
<feature type="domain" description="Peptidase M41" evidence="2">
    <location>
        <begin position="1"/>
        <end position="127"/>
    </location>
</feature>
<dbReference type="Pfam" id="PF01434">
    <property type="entry name" value="Peptidase_M41"/>
    <property type="match status" value="1"/>
</dbReference>
<accession>A0A0A9ETB1</accession>
<evidence type="ECO:0000259" key="2">
    <source>
        <dbReference type="Pfam" id="PF01434"/>
    </source>
</evidence>
<dbReference type="GO" id="GO:0009535">
    <property type="term" value="C:chloroplast thylakoid membrane"/>
    <property type="evidence" value="ECO:0007669"/>
    <property type="project" value="TreeGrafter"/>
</dbReference>
<dbReference type="SUPFAM" id="SSF140990">
    <property type="entry name" value="FtsH protease domain-like"/>
    <property type="match status" value="1"/>
</dbReference>
<sequence length="138" mass="15012">MAVALGGRVAEEVIFGQENVTTGASNDFMQVSRVARQMVERFGFSKKIGQVAIGGPGGNPFLGQQMSSQKDYSMATADVVDAEVRELVEKAYARATQIITTHIDILHKLAQLLIEKETVDGEEFMSLFIDGQAELFVA</sequence>
<dbReference type="PANTHER" id="PTHR23076:SF113">
    <property type="entry name" value="ATP-DEPENDENT ZINC METALLOPROTEASE FTSH 1, CHLOROPLASTIC-RELATED"/>
    <property type="match status" value="1"/>
</dbReference>
<dbReference type="GO" id="GO:0004222">
    <property type="term" value="F:metalloendopeptidase activity"/>
    <property type="evidence" value="ECO:0007669"/>
    <property type="project" value="InterPro"/>
</dbReference>
<reference evidence="3" key="1">
    <citation type="submission" date="2014-09" db="EMBL/GenBank/DDBJ databases">
        <authorList>
            <person name="Magalhaes I.L.F."/>
            <person name="Oliveira U."/>
            <person name="Santos F.R."/>
            <person name="Vidigal T.H.D.A."/>
            <person name="Brescovit A.D."/>
            <person name="Santos A.J."/>
        </authorList>
    </citation>
    <scope>NUCLEOTIDE SEQUENCE</scope>
    <source>
        <tissue evidence="3">Shoot tissue taken approximately 20 cm above the soil surface</tissue>
    </source>
</reference>
<dbReference type="GO" id="GO:0005524">
    <property type="term" value="F:ATP binding"/>
    <property type="evidence" value="ECO:0007669"/>
    <property type="project" value="InterPro"/>
</dbReference>
<proteinExistence type="predicted"/>
<dbReference type="Gene3D" id="1.20.58.760">
    <property type="entry name" value="Peptidase M41"/>
    <property type="match status" value="1"/>
</dbReference>